<dbReference type="OrthoDB" id="9807213at2"/>
<dbReference type="InterPro" id="IPR006145">
    <property type="entry name" value="PsdUridine_synth_RsuA/RluA"/>
</dbReference>
<evidence type="ECO:0000256" key="1">
    <source>
        <dbReference type="ARBA" id="ARBA00008348"/>
    </source>
</evidence>
<dbReference type="AlphaFoldDB" id="Q6MEW5"/>
<organism evidence="6 7">
    <name type="scientific">Protochlamydia amoebophila (strain UWE25)</name>
    <dbReference type="NCBI Taxonomy" id="264201"/>
    <lineage>
        <taxon>Bacteria</taxon>
        <taxon>Pseudomonadati</taxon>
        <taxon>Chlamydiota</taxon>
        <taxon>Chlamydiia</taxon>
        <taxon>Parachlamydiales</taxon>
        <taxon>Parachlamydiaceae</taxon>
        <taxon>Candidatus Protochlamydia</taxon>
    </lineage>
</organism>
<dbReference type="eggNOG" id="COG1187">
    <property type="taxonomic scope" value="Bacteria"/>
</dbReference>
<sequence length="234" mass="26248">METNRLSKVLAAAGIASRRACEELIFQGLVKVNGEVIKVPQTKVNPEIDTITVRDEVINRKEDKVYYLLNKPPGYICSARKSGQTKIILDLFQDEDHRLFTVGRLDKDTQGLLIVTNDGHFANQIIHPSANIQKEYLAKTDQEISHEHLIAIANGTLVEGVFVKPIRVQKVRKGTIKIIIGEGKKREVRMLLSAAGLKVQELTRIRLGGLHLGRLPIGNWRPLTETEKKSIFSN</sequence>
<keyword evidence="3" id="KW-0694">RNA-binding</keyword>
<dbReference type="InterPro" id="IPR020103">
    <property type="entry name" value="PsdUridine_synth_cat_dom_sf"/>
</dbReference>
<evidence type="ECO:0000256" key="4">
    <source>
        <dbReference type="RuleBase" id="RU003887"/>
    </source>
</evidence>
<dbReference type="PANTHER" id="PTHR47683:SF2">
    <property type="entry name" value="RNA-BINDING S4 DOMAIN-CONTAINING PROTEIN"/>
    <property type="match status" value="1"/>
</dbReference>
<dbReference type="SUPFAM" id="SSF55174">
    <property type="entry name" value="Alpha-L RNA-binding motif"/>
    <property type="match status" value="1"/>
</dbReference>
<protein>
    <recommendedName>
        <fullName evidence="4">Pseudouridine synthase</fullName>
        <ecNumber evidence="4">5.4.99.-</ecNumber>
    </recommendedName>
</protein>
<dbReference type="SUPFAM" id="SSF55120">
    <property type="entry name" value="Pseudouridine synthase"/>
    <property type="match status" value="1"/>
</dbReference>
<name>Q6MEW5_PARUW</name>
<evidence type="ECO:0000313" key="6">
    <source>
        <dbReference type="EMBL" id="CAF22884.1"/>
    </source>
</evidence>
<dbReference type="InterPro" id="IPR036986">
    <property type="entry name" value="S4_RNA-bd_sf"/>
</dbReference>
<dbReference type="PROSITE" id="PS50889">
    <property type="entry name" value="S4"/>
    <property type="match status" value="1"/>
</dbReference>
<dbReference type="InterPro" id="IPR050343">
    <property type="entry name" value="RsuA_PseudoU_synthase"/>
</dbReference>
<evidence type="ECO:0000256" key="2">
    <source>
        <dbReference type="ARBA" id="ARBA00023235"/>
    </source>
</evidence>
<accession>Q6MEW5</accession>
<dbReference type="InterPro" id="IPR042092">
    <property type="entry name" value="PsdUridine_s_RsuA/RluB/E/F_cat"/>
</dbReference>
<dbReference type="InterPro" id="IPR000748">
    <property type="entry name" value="PsdUridine_synth_RsuA/RluB/E/F"/>
</dbReference>
<dbReference type="KEGG" id="pcu:PC_RS00785"/>
<comment type="similarity">
    <text evidence="1 4">Belongs to the pseudouridine synthase RsuA family.</text>
</comment>
<dbReference type="Pfam" id="PF00849">
    <property type="entry name" value="PseudoU_synth_2"/>
    <property type="match status" value="1"/>
</dbReference>
<reference evidence="6 7" key="1">
    <citation type="journal article" date="2004" name="Science">
        <title>Illuminating the evolutionary history of chlamydiae.</title>
        <authorList>
            <person name="Horn M."/>
            <person name="Collingro A."/>
            <person name="Schmitz-Esser S."/>
            <person name="Beier C.L."/>
            <person name="Purkhold U."/>
            <person name="Fartmann B."/>
            <person name="Brandt P."/>
            <person name="Nyakatura G.J."/>
            <person name="Droege M."/>
            <person name="Frishman D."/>
            <person name="Rattei T."/>
            <person name="Mewes H."/>
            <person name="Wagner M."/>
        </authorList>
    </citation>
    <scope>NUCLEOTIDE SEQUENCE [LARGE SCALE GENOMIC DNA]</scope>
    <source>
        <strain evidence="6 7">UWE25</strain>
    </source>
</reference>
<gene>
    <name evidence="6" type="ORF">PC_RS00785</name>
</gene>
<evidence type="ECO:0000313" key="7">
    <source>
        <dbReference type="Proteomes" id="UP000000529"/>
    </source>
</evidence>
<dbReference type="Gene3D" id="3.30.70.1560">
    <property type="entry name" value="Alpha-L RNA-binding motif"/>
    <property type="match status" value="1"/>
</dbReference>
<dbReference type="STRING" id="264201.pc0160"/>
<dbReference type="InterPro" id="IPR002942">
    <property type="entry name" value="S4_RNA-bd"/>
</dbReference>
<dbReference type="EMBL" id="BX908798">
    <property type="protein sequence ID" value="CAF22884.1"/>
    <property type="molecule type" value="Genomic_DNA"/>
</dbReference>
<dbReference type="RefSeq" id="WP_011174710.1">
    <property type="nucleotide sequence ID" value="NC_005861.2"/>
</dbReference>
<dbReference type="InterPro" id="IPR020094">
    <property type="entry name" value="TruA/RsuA/RluB/E/F_N"/>
</dbReference>
<dbReference type="PROSITE" id="PS01149">
    <property type="entry name" value="PSI_RSU"/>
    <property type="match status" value="1"/>
</dbReference>
<dbReference type="EC" id="5.4.99.-" evidence="4"/>
<dbReference type="Gene3D" id="3.10.290.10">
    <property type="entry name" value="RNA-binding S4 domain"/>
    <property type="match status" value="1"/>
</dbReference>
<dbReference type="FunFam" id="3.10.290.10:FF:000003">
    <property type="entry name" value="Pseudouridine synthase"/>
    <property type="match status" value="1"/>
</dbReference>
<evidence type="ECO:0000259" key="5">
    <source>
        <dbReference type="SMART" id="SM00363"/>
    </source>
</evidence>
<dbReference type="Proteomes" id="UP000000529">
    <property type="component" value="Chromosome"/>
</dbReference>
<keyword evidence="2 4" id="KW-0413">Isomerase</keyword>
<feature type="domain" description="RNA-binding S4" evidence="5">
    <location>
        <begin position="4"/>
        <end position="66"/>
    </location>
</feature>
<dbReference type="PANTHER" id="PTHR47683">
    <property type="entry name" value="PSEUDOURIDINE SYNTHASE FAMILY PROTEIN-RELATED"/>
    <property type="match status" value="1"/>
</dbReference>
<proteinExistence type="inferred from homology"/>
<dbReference type="InterPro" id="IPR018496">
    <property type="entry name" value="PsdUridine_synth_RsuA/RluB_CS"/>
</dbReference>
<dbReference type="GO" id="GO:0003723">
    <property type="term" value="F:RNA binding"/>
    <property type="evidence" value="ECO:0007669"/>
    <property type="project" value="UniProtKB-KW"/>
</dbReference>
<dbReference type="Pfam" id="PF01479">
    <property type="entry name" value="S4"/>
    <property type="match status" value="1"/>
</dbReference>
<dbReference type="NCBIfam" id="TIGR00093">
    <property type="entry name" value="pseudouridine synthase"/>
    <property type="match status" value="1"/>
</dbReference>
<dbReference type="HOGENOM" id="CLU_024979_1_2_0"/>
<dbReference type="CDD" id="cd00165">
    <property type="entry name" value="S4"/>
    <property type="match status" value="1"/>
</dbReference>
<keyword evidence="7" id="KW-1185">Reference proteome</keyword>
<dbReference type="GO" id="GO:0000455">
    <property type="term" value="P:enzyme-directed rRNA pseudouridine synthesis"/>
    <property type="evidence" value="ECO:0007669"/>
    <property type="project" value="UniProtKB-ARBA"/>
</dbReference>
<evidence type="ECO:0000256" key="3">
    <source>
        <dbReference type="PROSITE-ProRule" id="PRU00182"/>
    </source>
</evidence>
<dbReference type="SMART" id="SM00363">
    <property type="entry name" value="S4"/>
    <property type="match status" value="1"/>
</dbReference>
<dbReference type="Gene3D" id="3.30.70.580">
    <property type="entry name" value="Pseudouridine synthase I, catalytic domain, N-terminal subdomain"/>
    <property type="match status" value="1"/>
</dbReference>
<dbReference type="GO" id="GO:0120159">
    <property type="term" value="F:rRNA pseudouridine synthase activity"/>
    <property type="evidence" value="ECO:0007669"/>
    <property type="project" value="UniProtKB-ARBA"/>
</dbReference>